<sequence>LDSPIEILDSKFAISASATESIDIKSIISALAIEILDCTLQRKARFLNEKFQLVQQRVGTLIFDTEDNRFG</sequence>
<proteinExistence type="predicted"/>
<keyword evidence="2" id="KW-1185">Reference proteome</keyword>
<dbReference type="Proteomes" id="UP000789342">
    <property type="component" value="Unassembled WGS sequence"/>
</dbReference>
<dbReference type="EMBL" id="CAJVPV010057127">
    <property type="protein sequence ID" value="CAG8786437.1"/>
    <property type="molecule type" value="Genomic_DNA"/>
</dbReference>
<gene>
    <name evidence="1" type="ORF">AMORRO_LOCUS17765</name>
</gene>
<evidence type="ECO:0000313" key="2">
    <source>
        <dbReference type="Proteomes" id="UP000789342"/>
    </source>
</evidence>
<dbReference type="AlphaFoldDB" id="A0A9N9JMQ1"/>
<feature type="non-terminal residue" evidence="1">
    <location>
        <position position="1"/>
    </location>
</feature>
<organism evidence="1 2">
    <name type="scientific">Acaulospora morrowiae</name>
    <dbReference type="NCBI Taxonomy" id="94023"/>
    <lineage>
        <taxon>Eukaryota</taxon>
        <taxon>Fungi</taxon>
        <taxon>Fungi incertae sedis</taxon>
        <taxon>Mucoromycota</taxon>
        <taxon>Glomeromycotina</taxon>
        <taxon>Glomeromycetes</taxon>
        <taxon>Diversisporales</taxon>
        <taxon>Acaulosporaceae</taxon>
        <taxon>Acaulospora</taxon>
    </lineage>
</organism>
<reference evidence="1" key="1">
    <citation type="submission" date="2021-06" db="EMBL/GenBank/DDBJ databases">
        <authorList>
            <person name="Kallberg Y."/>
            <person name="Tangrot J."/>
            <person name="Rosling A."/>
        </authorList>
    </citation>
    <scope>NUCLEOTIDE SEQUENCE</scope>
    <source>
        <strain evidence="1">CL551</strain>
    </source>
</reference>
<protein>
    <submittedName>
        <fullName evidence="1">13204_t:CDS:1</fullName>
    </submittedName>
</protein>
<evidence type="ECO:0000313" key="1">
    <source>
        <dbReference type="EMBL" id="CAG8786437.1"/>
    </source>
</evidence>
<name>A0A9N9JMQ1_9GLOM</name>
<comment type="caution">
    <text evidence="1">The sequence shown here is derived from an EMBL/GenBank/DDBJ whole genome shotgun (WGS) entry which is preliminary data.</text>
</comment>
<accession>A0A9N9JMQ1</accession>
<feature type="non-terminal residue" evidence="1">
    <location>
        <position position="71"/>
    </location>
</feature>